<dbReference type="EMBL" id="NBCO01000021">
    <property type="protein sequence ID" value="ORC87572.1"/>
    <property type="molecule type" value="Genomic_DNA"/>
</dbReference>
<dbReference type="GO" id="GO:0008270">
    <property type="term" value="F:zinc ion binding"/>
    <property type="evidence" value="ECO:0007669"/>
    <property type="project" value="InterPro"/>
</dbReference>
<keyword evidence="2" id="KW-1185">Reference proteome</keyword>
<dbReference type="GO" id="GO:0003676">
    <property type="term" value="F:nucleic acid binding"/>
    <property type="evidence" value="ECO:0007669"/>
    <property type="project" value="InterPro"/>
</dbReference>
<dbReference type="AlphaFoldDB" id="A0A1X0NS96"/>
<evidence type="ECO:0000313" key="2">
    <source>
        <dbReference type="Proteomes" id="UP000192257"/>
    </source>
</evidence>
<organism evidence="1 2">
    <name type="scientific">Trypanosoma theileri</name>
    <dbReference type="NCBI Taxonomy" id="67003"/>
    <lineage>
        <taxon>Eukaryota</taxon>
        <taxon>Discoba</taxon>
        <taxon>Euglenozoa</taxon>
        <taxon>Kinetoplastea</taxon>
        <taxon>Metakinetoplastina</taxon>
        <taxon>Trypanosomatida</taxon>
        <taxon>Trypanosomatidae</taxon>
        <taxon>Trypanosoma</taxon>
    </lineage>
</organism>
<reference evidence="1 2" key="1">
    <citation type="submission" date="2017-03" db="EMBL/GenBank/DDBJ databases">
        <title>An alternative strategy for trypanosome survival in the mammalian bloodstream revealed through genome and transcriptome analysis of the ubiquitous bovine parasite Trypanosoma (Megatrypanum) theileri.</title>
        <authorList>
            <person name="Kelly S."/>
            <person name="Ivens A."/>
            <person name="Mott A."/>
            <person name="O'Neill E."/>
            <person name="Emms D."/>
            <person name="Macleod O."/>
            <person name="Voorheis P."/>
            <person name="Matthews J."/>
            <person name="Matthews K."/>
            <person name="Carrington M."/>
        </authorList>
    </citation>
    <scope>NUCLEOTIDE SEQUENCE [LARGE SCALE GENOMIC DNA]</scope>
    <source>
        <strain evidence="1">Edinburgh</strain>
    </source>
</reference>
<proteinExistence type="predicted"/>
<dbReference type="Proteomes" id="UP000192257">
    <property type="component" value="Unassembled WGS sequence"/>
</dbReference>
<sequence length="159" mass="18465">MIRIGEKALNKFRTALLLDKNPSLSKSLIRSRLYTALNSDDIFAKVAQSLLEEERDTKTLRCLRCKRFGHVASTCNVRLPKYNRPRQGTSNQSRYSKNFRGAASHRCQWRRAAQNDRIPIDLIRRPAGSRLHPVLYFAYQNNRPRGSTFSTNGVQIWYH</sequence>
<dbReference type="VEuPathDB" id="TriTrypDB:TM35_000211780"/>
<comment type="caution">
    <text evidence="1">The sequence shown here is derived from an EMBL/GenBank/DDBJ whole genome shotgun (WGS) entry which is preliminary data.</text>
</comment>
<dbReference type="SUPFAM" id="SSF57756">
    <property type="entry name" value="Retrovirus zinc finger-like domains"/>
    <property type="match status" value="1"/>
</dbReference>
<name>A0A1X0NS96_9TRYP</name>
<evidence type="ECO:0000313" key="1">
    <source>
        <dbReference type="EMBL" id="ORC87572.1"/>
    </source>
</evidence>
<accession>A0A1X0NS96</accession>
<dbReference type="RefSeq" id="XP_028881638.1">
    <property type="nucleotide sequence ID" value="XM_029027028.1"/>
</dbReference>
<dbReference type="GeneID" id="39986808"/>
<protein>
    <submittedName>
        <fullName evidence="1">Putative structural maintenance of chromosome protein 4</fullName>
    </submittedName>
</protein>
<gene>
    <name evidence="1" type="ORF">TM35_000211780</name>
</gene>
<dbReference type="InterPro" id="IPR036875">
    <property type="entry name" value="Znf_CCHC_sf"/>
</dbReference>